<dbReference type="InterPro" id="IPR001810">
    <property type="entry name" value="F-box_dom"/>
</dbReference>
<name>A0AA43QPD9_9LECA</name>
<dbReference type="InterPro" id="IPR036047">
    <property type="entry name" value="F-box-like_dom_sf"/>
</dbReference>
<gene>
    <name evidence="3" type="ORF">OHK93_007259</name>
</gene>
<reference evidence="3" key="1">
    <citation type="journal article" date="2023" name="Genome Biol. Evol.">
        <title>First Whole Genome Sequence and Flow Cytometry Genome Size Data for the Lichen-Forming Fungus Ramalina farinacea (Ascomycota).</title>
        <authorList>
            <person name="Llewellyn T."/>
            <person name="Mian S."/>
            <person name="Hill R."/>
            <person name="Leitch I.J."/>
            <person name="Gaya E."/>
        </authorList>
    </citation>
    <scope>NUCLEOTIDE SEQUENCE</scope>
    <source>
        <strain evidence="3">LIQ254RAFAR</strain>
    </source>
</reference>
<protein>
    <recommendedName>
        <fullName evidence="2">F-box domain-containing protein</fullName>
    </recommendedName>
</protein>
<dbReference type="Pfam" id="PF12937">
    <property type="entry name" value="F-box-like"/>
    <property type="match status" value="1"/>
</dbReference>
<dbReference type="PROSITE" id="PS50181">
    <property type="entry name" value="FBOX"/>
    <property type="match status" value="1"/>
</dbReference>
<organism evidence="3 4">
    <name type="scientific">Ramalina farinacea</name>
    <dbReference type="NCBI Taxonomy" id="258253"/>
    <lineage>
        <taxon>Eukaryota</taxon>
        <taxon>Fungi</taxon>
        <taxon>Dikarya</taxon>
        <taxon>Ascomycota</taxon>
        <taxon>Pezizomycotina</taxon>
        <taxon>Lecanoromycetes</taxon>
        <taxon>OSLEUM clade</taxon>
        <taxon>Lecanoromycetidae</taxon>
        <taxon>Lecanorales</taxon>
        <taxon>Lecanorineae</taxon>
        <taxon>Ramalinaceae</taxon>
        <taxon>Ramalina</taxon>
    </lineage>
</organism>
<proteinExistence type="predicted"/>
<evidence type="ECO:0000313" key="4">
    <source>
        <dbReference type="Proteomes" id="UP001161017"/>
    </source>
</evidence>
<accession>A0AA43QPD9</accession>
<dbReference type="SUPFAM" id="SSF50978">
    <property type="entry name" value="WD40 repeat-like"/>
    <property type="match status" value="1"/>
</dbReference>
<feature type="region of interest" description="Disordered" evidence="1">
    <location>
        <begin position="1"/>
        <end position="23"/>
    </location>
</feature>
<evidence type="ECO:0000256" key="1">
    <source>
        <dbReference type="SAM" id="MobiDB-lite"/>
    </source>
</evidence>
<dbReference type="InterPro" id="IPR036322">
    <property type="entry name" value="WD40_repeat_dom_sf"/>
</dbReference>
<dbReference type="EMBL" id="JAPUFD010000006">
    <property type="protein sequence ID" value="MDI1487985.1"/>
    <property type="molecule type" value="Genomic_DNA"/>
</dbReference>
<dbReference type="Pfam" id="PF25499">
    <property type="entry name" value="Beta-prop_pof12"/>
    <property type="match status" value="1"/>
</dbReference>
<comment type="caution">
    <text evidence="3">The sequence shown here is derived from an EMBL/GenBank/DDBJ whole genome shotgun (WGS) entry which is preliminary data.</text>
</comment>
<dbReference type="Proteomes" id="UP001161017">
    <property type="component" value="Unassembled WGS sequence"/>
</dbReference>
<dbReference type="AlphaFoldDB" id="A0AA43QPD9"/>
<dbReference type="SUPFAM" id="SSF81383">
    <property type="entry name" value="F-box domain"/>
    <property type="match status" value="1"/>
</dbReference>
<evidence type="ECO:0000313" key="3">
    <source>
        <dbReference type="EMBL" id="MDI1487985.1"/>
    </source>
</evidence>
<dbReference type="Gene3D" id="1.20.1280.50">
    <property type="match status" value="1"/>
</dbReference>
<evidence type="ECO:0000259" key="2">
    <source>
        <dbReference type="PROSITE" id="PS50181"/>
    </source>
</evidence>
<sequence length="532" mass="58923">MSKRRIDDGDQTSPYERSAKRVRPNKVDRLSSLSDELLLRTLSFLRTSDLVVCERLSRRLKLMASDGQIWKAHYYDRFVRPRASRIPGIKSQRDSAGSLFYSSRISRWLNDEKLVQEGALTDWKRQYKLRHNWSRGSAHITETEVAERPSSPPLLVRLHGDIMFIADDQHGLRAFSMKGKCRLLATYPPTSSAGPTVMAVDSGPNAYGEVRLAVGFLDGSFAVYALGKAKAAFSHCYTHPASTMGSLSAVAFSFPYLLTMNQEPRLSLYIFDRDDETEKSSALKAPRLLSSLKSQTAYAPLSLSLRISNEVISASIAFTKPFYGSRWTVGVQELRLSTDGTMLGSRVASAGSGVQSNLQRLAPYQAAASHMLHVLSVPSTRPASLSYNHPYLLTAHPNNTLTLYVVTSTNEDLIISPGTILWGHSSSISVAHVGDRGKAVSISTKGNELRVWELEGRGPSTLRRRPPPEQSSVRVFPSADGAFSKQIPNLDLVEMGKTEEVAKGWITFDEEKVVLLQEKRHGAQAVVVYDFT</sequence>
<keyword evidence="4" id="KW-1185">Reference proteome</keyword>
<feature type="domain" description="F-box" evidence="2">
    <location>
        <begin position="27"/>
        <end position="73"/>
    </location>
</feature>